<reference evidence="12 15" key="3">
    <citation type="submission" date="2020-11" db="EMBL/GenBank/DDBJ databases">
        <authorList>
            <consortium name="Pathogen Informatics"/>
        </authorList>
    </citation>
    <scope>NUCLEOTIDE SEQUENCE [LARGE SCALE GENOMIC DNA]</scope>
    <source>
        <strain evidence="12 15">NCTC12218</strain>
    </source>
</reference>
<accession>A0A7Z7QPU4</accession>
<organism evidence="14">
    <name type="scientific">Staphylococcus schleiferi</name>
    <dbReference type="NCBI Taxonomy" id="1295"/>
    <lineage>
        <taxon>Bacteria</taxon>
        <taxon>Bacillati</taxon>
        <taxon>Bacillota</taxon>
        <taxon>Bacilli</taxon>
        <taxon>Bacillales</taxon>
        <taxon>Staphylococcaceae</taxon>
        <taxon>Staphylococcus</taxon>
    </lineage>
</organism>
<evidence type="ECO:0000313" key="14">
    <source>
        <dbReference type="EMBL" id="SUM88666.1"/>
    </source>
</evidence>
<dbReference type="SUPFAM" id="SSF52374">
    <property type="entry name" value="Nucleotidylyl transferase"/>
    <property type="match status" value="1"/>
</dbReference>
<proteinExistence type="inferred from homology"/>
<comment type="similarity">
    <text evidence="10">Belongs to the NadD family.</text>
</comment>
<evidence type="ECO:0000256" key="6">
    <source>
        <dbReference type="ARBA" id="ARBA00022741"/>
    </source>
</evidence>
<dbReference type="GO" id="GO:0004515">
    <property type="term" value="F:nicotinate-nucleotide adenylyltransferase activity"/>
    <property type="evidence" value="ECO:0007669"/>
    <property type="project" value="UniProtKB-UniRule"/>
</dbReference>
<dbReference type="GO" id="GO:0009435">
    <property type="term" value="P:NAD+ biosynthetic process"/>
    <property type="evidence" value="ECO:0007669"/>
    <property type="project" value="UniProtKB-UniRule"/>
</dbReference>
<dbReference type="PANTHER" id="PTHR39321:SF3">
    <property type="entry name" value="PHOSPHOPANTETHEINE ADENYLYLTRANSFERASE"/>
    <property type="match status" value="1"/>
</dbReference>
<evidence type="ECO:0000256" key="9">
    <source>
        <dbReference type="ARBA" id="ARBA00048721"/>
    </source>
</evidence>
<dbReference type="Pfam" id="PF01467">
    <property type="entry name" value="CTP_transf_like"/>
    <property type="match status" value="1"/>
</dbReference>
<keyword evidence="7 10" id="KW-0067">ATP-binding</keyword>
<dbReference type="PANTHER" id="PTHR39321">
    <property type="entry name" value="NICOTINATE-NUCLEOTIDE ADENYLYLTRANSFERASE-RELATED"/>
    <property type="match status" value="1"/>
</dbReference>
<evidence type="ECO:0000256" key="10">
    <source>
        <dbReference type="HAMAP-Rule" id="MF_00244"/>
    </source>
</evidence>
<dbReference type="EMBL" id="POVK01000024">
    <property type="protein sequence ID" value="NHA34408.1"/>
    <property type="molecule type" value="Genomic_DNA"/>
</dbReference>
<evidence type="ECO:0000256" key="5">
    <source>
        <dbReference type="ARBA" id="ARBA00022695"/>
    </source>
</evidence>
<name>A0A7Z7QPU4_STASC</name>
<keyword evidence="8 10" id="KW-0520">NAD</keyword>
<dbReference type="HAMAP" id="MF_00244">
    <property type="entry name" value="NaMN_adenylyltr"/>
    <property type="match status" value="1"/>
</dbReference>
<evidence type="ECO:0000313" key="12">
    <source>
        <dbReference type="EMBL" id="CAD7359601.1"/>
    </source>
</evidence>
<evidence type="ECO:0000313" key="15">
    <source>
        <dbReference type="Proteomes" id="UP000264146"/>
    </source>
</evidence>
<keyword evidence="4 10" id="KW-0808">Transferase</keyword>
<evidence type="ECO:0000256" key="1">
    <source>
        <dbReference type="ARBA" id="ARBA00002324"/>
    </source>
</evidence>
<evidence type="ECO:0000256" key="7">
    <source>
        <dbReference type="ARBA" id="ARBA00022840"/>
    </source>
</evidence>
<dbReference type="UniPathway" id="UPA00253">
    <property type="reaction ID" value="UER00332"/>
</dbReference>
<sequence>MKKIVIYGGQFNPIHSGHEMVASEVNDQIRPDAFYFIPSYMSPLKTPSGLIDVKHRIKMVELVIQNLGFGTLRLDEIHRKGQSYTYDTLVAIKNEAPDAQLYFVIGTDQYEQLDKWYKIEELKKIVTFIVVNRGYPIQSQSESIQPINIPNIEISSTEIRERCQQNRTIHMWVPLNVEQYIFKEGLYGSSVCN</sequence>
<keyword evidence="3 10" id="KW-0662">Pyridine nucleotide biosynthesis</keyword>
<reference evidence="14" key="2">
    <citation type="submission" date="2018-06" db="EMBL/GenBank/DDBJ databases">
        <authorList>
            <consortium name="Pathogen Informatics"/>
            <person name="Doyle S."/>
        </authorList>
    </citation>
    <scope>NUCLEOTIDE SEQUENCE [LARGE SCALE GENOMIC DNA]</scope>
    <source>
        <strain evidence="14">NCTC12218</strain>
    </source>
</reference>
<dbReference type="InterPro" id="IPR014729">
    <property type="entry name" value="Rossmann-like_a/b/a_fold"/>
</dbReference>
<reference evidence="13 16" key="1">
    <citation type="submission" date="2018-01" db="EMBL/GenBank/DDBJ databases">
        <title>Complete genome sequence of Staphylococcus Scheliferi isolated from human.</title>
        <authorList>
            <person name="Abouelkhair M.A."/>
            <person name="Bemis D.A."/>
            <person name="Kania S.A."/>
        </authorList>
    </citation>
    <scope>NUCLEOTIDE SEQUENCE [LARGE SCALE GENOMIC DNA]</scope>
    <source>
        <strain evidence="13 16">ATCC 43808</strain>
    </source>
</reference>
<evidence type="ECO:0000313" key="13">
    <source>
        <dbReference type="EMBL" id="NHA34408.1"/>
    </source>
</evidence>
<comment type="catalytic activity">
    <reaction evidence="9 10">
        <text>nicotinate beta-D-ribonucleotide + ATP + H(+) = deamido-NAD(+) + diphosphate</text>
        <dbReference type="Rhea" id="RHEA:22860"/>
        <dbReference type="ChEBI" id="CHEBI:15378"/>
        <dbReference type="ChEBI" id="CHEBI:30616"/>
        <dbReference type="ChEBI" id="CHEBI:33019"/>
        <dbReference type="ChEBI" id="CHEBI:57502"/>
        <dbReference type="ChEBI" id="CHEBI:58437"/>
        <dbReference type="EC" id="2.7.7.18"/>
    </reaction>
</comment>
<evidence type="ECO:0000256" key="8">
    <source>
        <dbReference type="ARBA" id="ARBA00023027"/>
    </source>
</evidence>
<evidence type="ECO:0000256" key="3">
    <source>
        <dbReference type="ARBA" id="ARBA00022642"/>
    </source>
</evidence>
<feature type="domain" description="Cytidyltransferase-like" evidence="11">
    <location>
        <begin position="6"/>
        <end position="162"/>
    </location>
</feature>
<dbReference type="Proteomes" id="UP000572988">
    <property type="component" value="Unassembled WGS sequence"/>
</dbReference>
<dbReference type="InterPro" id="IPR004821">
    <property type="entry name" value="Cyt_trans-like"/>
</dbReference>
<keyword evidence="5 10" id="KW-0548">Nucleotidyltransferase</keyword>
<evidence type="ECO:0000256" key="4">
    <source>
        <dbReference type="ARBA" id="ARBA00022679"/>
    </source>
</evidence>
<comment type="function">
    <text evidence="1 10">Catalyzes the reversible adenylation of nicotinate mononucleotide (NaMN) to nicotinic acid adenine dinucleotide (NaAD).</text>
</comment>
<evidence type="ECO:0000256" key="2">
    <source>
        <dbReference type="ARBA" id="ARBA00005019"/>
    </source>
</evidence>
<keyword evidence="6 10" id="KW-0547">Nucleotide-binding</keyword>
<gene>
    <name evidence="14" type="primary">nadD_1</name>
    <name evidence="10 13" type="synonym">nadD</name>
    <name evidence="13" type="ORF">C1O36_07740</name>
    <name evidence="14" type="ORF">NCTC12218_01258</name>
</gene>
<dbReference type="EMBL" id="LR962863">
    <property type="protein sequence ID" value="CAD7359601.1"/>
    <property type="molecule type" value="Genomic_DNA"/>
</dbReference>
<dbReference type="NCBIfam" id="NF000840">
    <property type="entry name" value="PRK00071.1-3"/>
    <property type="match status" value="1"/>
</dbReference>
<dbReference type="Gene3D" id="3.40.50.620">
    <property type="entry name" value="HUPs"/>
    <property type="match status" value="1"/>
</dbReference>
<dbReference type="Proteomes" id="UP000264146">
    <property type="component" value="Chromosome"/>
</dbReference>
<dbReference type="EMBL" id="UHEF01000001">
    <property type="protein sequence ID" value="SUM88666.1"/>
    <property type="molecule type" value="Genomic_DNA"/>
</dbReference>
<dbReference type="GO" id="GO:0005524">
    <property type="term" value="F:ATP binding"/>
    <property type="evidence" value="ECO:0007669"/>
    <property type="project" value="UniProtKB-KW"/>
</dbReference>
<dbReference type="NCBIfam" id="TIGR00482">
    <property type="entry name" value="nicotinate (nicotinamide) nucleotide adenylyltransferase"/>
    <property type="match status" value="1"/>
</dbReference>
<evidence type="ECO:0000313" key="16">
    <source>
        <dbReference type="Proteomes" id="UP000572988"/>
    </source>
</evidence>
<evidence type="ECO:0000259" key="11">
    <source>
        <dbReference type="Pfam" id="PF01467"/>
    </source>
</evidence>
<dbReference type="AlphaFoldDB" id="A0A7Z7QPU4"/>
<protein>
    <recommendedName>
        <fullName evidence="10">Probable nicotinate-nucleotide adenylyltransferase</fullName>
        <ecNumber evidence="10">2.7.7.18</ecNumber>
    </recommendedName>
    <alternativeName>
        <fullName evidence="10">Deamido-NAD(+) diphosphorylase</fullName>
    </alternativeName>
    <alternativeName>
        <fullName evidence="10">Deamido-NAD(+) pyrophosphorylase</fullName>
    </alternativeName>
    <alternativeName>
        <fullName evidence="10">Nicotinate mononucleotide adenylyltransferase</fullName>
        <shortName evidence="10">NaMN adenylyltransferase</shortName>
    </alternativeName>
</protein>
<dbReference type="CDD" id="cd02165">
    <property type="entry name" value="NMNAT"/>
    <property type="match status" value="1"/>
</dbReference>
<dbReference type="RefSeq" id="WP_016425230.1">
    <property type="nucleotide sequence ID" value="NZ_CABKRV010000001.1"/>
</dbReference>
<keyword evidence="16" id="KW-1185">Reference proteome</keyword>
<dbReference type="InterPro" id="IPR005248">
    <property type="entry name" value="NadD/NMNAT"/>
</dbReference>
<dbReference type="EC" id="2.7.7.18" evidence="10"/>
<comment type="pathway">
    <text evidence="2 10">Cofactor biosynthesis; NAD(+) biosynthesis; deamido-NAD(+) from nicotinate D-ribonucleotide: step 1/1.</text>
</comment>